<accession>A0ABR1NYT5</accession>
<dbReference type="InterPro" id="IPR053008">
    <property type="entry name" value="Phomopsin_biosynth_assoc"/>
</dbReference>
<sequence length="196" mass="22807">MTSGGMTGQHSHGGHSDSSCQTDSTHVRYGFEGVIPAVYKDPSAEFSQINPCGHSAAEARARGCRYGMLYGAWLPEECYDEETEENFKKYTNWRFWMQPNRTEEVSWDEVAKGEHEYVLVEWEYHQRHCAEMNRRLFTAVARRGLNTLDSYLSQWDHTDHCAHSAMEQRPLHELNAILWRKFPDCGLVRWKNGPKY</sequence>
<keyword evidence="3" id="KW-1185">Reference proteome</keyword>
<proteinExistence type="predicted"/>
<name>A0ABR1NYT5_DIAER</name>
<dbReference type="PANTHER" id="PTHR35896">
    <property type="entry name" value="IG-LIKE DOMAIN-CONTAINING PROTEIN"/>
    <property type="match status" value="1"/>
</dbReference>
<evidence type="ECO:0000313" key="2">
    <source>
        <dbReference type="EMBL" id="KAK7720543.1"/>
    </source>
</evidence>
<feature type="region of interest" description="Disordered" evidence="1">
    <location>
        <begin position="1"/>
        <end position="21"/>
    </location>
</feature>
<gene>
    <name evidence="2" type="ORF">SLS63_009761</name>
</gene>
<protein>
    <submittedName>
        <fullName evidence="2">Uncharacterized protein</fullName>
    </submittedName>
</protein>
<reference evidence="2 3" key="1">
    <citation type="submission" date="2024-02" db="EMBL/GenBank/DDBJ databases">
        <title>De novo assembly and annotation of 12 fungi associated with fruit tree decline syndrome in Ontario, Canada.</title>
        <authorList>
            <person name="Sulman M."/>
            <person name="Ellouze W."/>
            <person name="Ilyukhin E."/>
        </authorList>
    </citation>
    <scope>NUCLEOTIDE SEQUENCE [LARGE SCALE GENOMIC DNA]</scope>
    <source>
        <strain evidence="2 3">M169</strain>
    </source>
</reference>
<organism evidence="2 3">
    <name type="scientific">Diaporthe eres</name>
    <name type="common">Phomopsis oblonga</name>
    <dbReference type="NCBI Taxonomy" id="83184"/>
    <lineage>
        <taxon>Eukaryota</taxon>
        <taxon>Fungi</taxon>
        <taxon>Dikarya</taxon>
        <taxon>Ascomycota</taxon>
        <taxon>Pezizomycotina</taxon>
        <taxon>Sordariomycetes</taxon>
        <taxon>Sordariomycetidae</taxon>
        <taxon>Diaporthales</taxon>
        <taxon>Diaporthaceae</taxon>
        <taxon>Diaporthe</taxon>
        <taxon>Diaporthe eres species complex</taxon>
    </lineage>
</organism>
<dbReference type="Proteomes" id="UP001430848">
    <property type="component" value="Unassembled WGS sequence"/>
</dbReference>
<dbReference type="PANTHER" id="PTHR35896:SF3">
    <property type="entry name" value="MAJOR FACILITATOR SUPERFAMILY TRANSPORTER"/>
    <property type="match status" value="1"/>
</dbReference>
<dbReference type="EMBL" id="JAKNSF020000074">
    <property type="protein sequence ID" value="KAK7720543.1"/>
    <property type="molecule type" value="Genomic_DNA"/>
</dbReference>
<comment type="caution">
    <text evidence="2">The sequence shown here is derived from an EMBL/GenBank/DDBJ whole genome shotgun (WGS) entry which is preliminary data.</text>
</comment>
<evidence type="ECO:0000313" key="3">
    <source>
        <dbReference type="Proteomes" id="UP001430848"/>
    </source>
</evidence>
<evidence type="ECO:0000256" key="1">
    <source>
        <dbReference type="SAM" id="MobiDB-lite"/>
    </source>
</evidence>